<organism evidence="1 2">
    <name type="scientific">Forsythia ovata</name>
    <dbReference type="NCBI Taxonomy" id="205694"/>
    <lineage>
        <taxon>Eukaryota</taxon>
        <taxon>Viridiplantae</taxon>
        <taxon>Streptophyta</taxon>
        <taxon>Embryophyta</taxon>
        <taxon>Tracheophyta</taxon>
        <taxon>Spermatophyta</taxon>
        <taxon>Magnoliopsida</taxon>
        <taxon>eudicotyledons</taxon>
        <taxon>Gunneridae</taxon>
        <taxon>Pentapetalae</taxon>
        <taxon>asterids</taxon>
        <taxon>lamiids</taxon>
        <taxon>Lamiales</taxon>
        <taxon>Oleaceae</taxon>
        <taxon>Forsythieae</taxon>
        <taxon>Forsythia</taxon>
    </lineage>
</organism>
<proteinExistence type="predicted"/>
<evidence type="ECO:0000313" key="1">
    <source>
        <dbReference type="EMBL" id="KAL2549825.1"/>
    </source>
</evidence>
<dbReference type="EMBL" id="JBFOLJ010000003">
    <property type="protein sequence ID" value="KAL2549825.1"/>
    <property type="molecule type" value="Genomic_DNA"/>
</dbReference>
<dbReference type="AlphaFoldDB" id="A0ABD1WJG1"/>
<keyword evidence="2" id="KW-1185">Reference proteome</keyword>
<comment type="caution">
    <text evidence="1">The sequence shown here is derived from an EMBL/GenBank/DDBJ whole genome shotgun (WGS) entry which is preliminary data.</text>
</comment>
<evidence type="ECO:0000313" key="2">
    <source>
        <dbReference type="Proteomes" id="UP001604277"/>
    </source>
</evidence>
<sequence length="130" mass="15201">MHAGQQYTTRESLMNDQEDNLAESTEIGKTSFTKIVSISRRCSPDTSLQGQKWRPSSSTYVFDRLRSWATVENEPYGAHGRNAKIESFEPTDQENYAREHFLQRFDGKEKWISVHRSVTMMVMSYHSHRH</sequence>
<name>A0ABD1WJG1_9LAMI</name>
<dbReference type="Proteomes" id="UP001604277">
    <property type="component" value="Unassembled WGS sequence"/>
</dbReference>
<reference evidence="2" key="1">
    <citation type="submission" date="2024-07" db="EMBL/GenBank/DDBJ databases">
        <title>Two chromosome-level genome assemblies of Korean endemic species Abeliophyllum distichum and Forsythia ovata (Oleaceae).</title>
        <authorList>
            <person name="Jang H."/>
        </authorList>
    </citation>
    <scope>NUCLEOTIDE SEQUENCE [LARGE SCALE GENOMIC DNA]</scope>
</reference>
<accession>A0ABD1WJG1</accession>
<gene>
    <name evidence="1" type="ORF">Fot_11355</name>
</gene>
<protein>
    <submittedName>
        <fullName evidence="1">Uncharacterized protein</fullName>
    </submittedName>
</protein>